<evidence type="ECO:0000313" key="2">
    <source>
        <dbReference type="EMBL" id="MFC1849489.1"/>
    </source>
</evidence>
<protein>
    <submittedName>
        <fullName evidence="2">Uncharacterized protein</fullName>
    </submittedName>
</protein>
<dbReference type="Proteomes" id="UP001594351">
    <property type="component" value="Unassembled WGS sequence"/>
</dbReference>
<accession>A0ABV6YTF1</accession>
<sequence length="97" mass="11054">MDPQQYKSYHRRIDDSGNIRVQYLKKELSVSVESQKLLQQLLFVKPKLEEIMHTSRNEAEALVGLLNLATTGFADSSSGNSGTLLHRGHKMKRKENI</sequence>
<gene>
    <name evidence="2" type="ORF">ACFL27_04690</name>
</gene>
<proteinExistence type="predicted"/>
<evidence type="ECO:0000256" key="1">
    <source>
        <dbReference type="SAM" id="MobiDB-lite"/>
    </source>
</evidence>
<name>A0ABV6YTF1_UNCC1</name>
<evidence type="ECO:0000313" key="3">
    <source>
        <dbReference type="Proteomes" id="UP001594351"/>
    </source>
</evidence>
<keyword evidence="3" id="KW-1185">Reference proteome</keyword>
<feature type="region of interest" description="Disordered" evidence="1">
    <location>
        <begin position="75"/>
        <end position="97"/>
    </location>
</feature>
<reference evidence="2 3" key="1">
    <citation type="submission" date="2024-09" db="EMBL/GenBank/DDBJ databases">
        <title>Laminarin stimulates single cell rates of sulfate reduction while oxygen inhibits transcriptomic activity in coastal marine sediment.</title>
        <authorList>
            <person name="Lindsay M."/>
            <person name="Orcutt B."/>
            <person name="Emerson D."/>
            <person name="Stepanauskas R."/>
            <person name="D'Angelo T."/>
        </authorList>
    </citation>
    <scope>NUCLEOTIDE SEQUENCE [LARGE SCALE GENOMIC DNA]</scope>
    <source>
        <strain evidence="2">SAG AM-311-K15</strain>
    </source>
</reference>
<feature type="compositionally biased region" description="Basic residues" evidence="1">
    <location>
        <begin position="86"/>
        <end position="97"/>
    </location>
</feature>
<organism evidence="2 3">
    <name type="scientific">candidate division CSSED10-310 bacterium</name>
    <dbReference type="NCBI Taxonomy" id="2855610"/>
    <lineage>
        <taxon>Bacteria</taxon>
        <taxon>Bacteria division CSSED10-310</taxon>
    </lineage>
</organism>
<dbReference type="EMBL" id="JBHPBY010000041">
    <property type="protein sequence ID" value="MFC1849489.1"/>
    <property type="molecule type" value="Genomic_DNA"/>
</dbReference>
<comment type="caution">
    <text evidence="2">The sequence shown here is derived from an EMBL/GenBank/DDBJ whole genome shotgun (WGS) entry which is preliminary data.</text>
</comment>